<gene>
    <name evidence="1" type="ORF">L195_g036262</name>
</gene>
<comment type="caution">
    <text evidence="1">The sequence shown here is derived from an EMBL/GenBank/DDBJ whole genome shotgun (WGS) entry which is preliminary data.</text>
</comment>
<protein>
    <submittedName>
        <fullName evidence="1">Uncharacterized protein</fullName>
    </submittedName>
</protein>
<evidence type="ECO:0000313" key="2">
    <source>
        <dbReference type="Proteomes" id="UP000236291"/>
    </source>
</evidence>
<organism evidence="1 2">
    <name type="scientific">Trifolium pratense</name>
    <name type="common">Red clover</name>
    <dbReference type="NCBI Taxonomy" id="57577"/>
    <lineage>
        <taxon>Eukaryota</taxon>
        <taxon>Viridiplantae</taxon>
        <taxon>Streptophyta</taxon>
        <taxon>Embryophyta</taxon>
        <taxon>Tracheophyta</taxon>
        <taxon>Spermatophyta</taxon>
        <taxon>Magnoliopsida</taxon>
        <taxon>eudicotyledons</taxon>
        <taxon>Gunneridae</taxon>
        <taxon>Pentapetalae</taxon>
        <taxon>rosids</taxon>
        <taxon>fabids</taxon>
        <taxon>Fabales</taxon>
        <taxon>Fabaceae</taxon>
        <taxon>Papilionoideae</taxon>
        <taxon>50 kb inversion clade</taxon>
        <taxon>NPAAA clade</taxon>
        <taxon>Hologalegina</taxon>
        <taxon>IRL clade</taxon>
        <taxon>Trifolieae</taxon>
        <taxon>Trifolium</taxon>
    </lineage>
</organism>
<proteinExistence type="predicted"/>
<evidence type="ECO:0000313" key="1">
    <source>
        <dbReference type="EMBL" id="PNX80265.1"/>
    </source>
</evidence>
<accession>A0A2K3LNZ6</accession>
<reference evidence="1 2" key="2">
    <citation type="journal article" date="2017" name="Front. Plant Sci.">
        <title>Gene Classification and Mining of Molecular Markers Useful in Red Clover (Trifolium pratense) Breeding.</title>
        <authorList>
            <person name="Istvanek J."/>
            <person name="Dluhosova J."/>
            <person name="Dluhos P."/>
            <person name="Patkova L."/>
            <person name="Nedelnik J."/>
            <person name="Repkova J."/>
        </authorList>
    </citation>
    <scope>NUCLEOTIDE SEQUENCE [LARGE SCALE GENOMIC DNA]</scope>
    <source>
        <strain evidence="2">cv. Tatra</strain>
        <tissue evidence="1">Young leaves</tissue>
    </source>
</reference>
<dbReference type="AlphaFoldDB" id="A0A2K3LNZ6"/>
<name>A0A2K3LNZ6_TRIPR</name>
<reference evidence="1 2" key="1">
    <citation type="journal article" date="2014" name="Am. J. Bot.">
        <title>Genome assembly and annotation for red clover (Trifolium pratense; Fabaceae).</title>
        <authorList>
            <person name="Istvanek J."/>
            <person name="Jaros M."/>
            <person name="Krenek A."/>
            <person name="Repkova J."/>
        </authorList>
    </citation>
    <scope>NUCLEOTIDE SEQUENCE [LARGE SCALE GENOMIC DNA]</scope>
    <source>
        <strain evidence="2">cv. Tatra</strain>
        <tissue evidence="1">Young leaves</tissue>
    </source>
</reference>
<dbReference type="EMBL" id="ASHM01037613">
    <property type="protein sequence ID" value="PNX80265.1"/>
    <property type="molecule type" value="Genomic_DNA"/>
</dbReference>
<sequence>MPIPDTAIEIALAATIETDKITSAKSISIVPMQSPISNMTTTTSREILIAKENEFMMNIQNDKAKDPVQH</sequence>
<dbReference type="Proteomes" id="UP000236291">
    <property type="component" value="Unassembled WGS sequence"/>
</dbReference>